<name>A0A183EXW7_9BILA</name>
<proteinExistence type="predicted"/>
<keyword evidence="2" id="KW-1185">Reference proteome</keyword>
<dbReference type="Proteomes" id="UP000271098">
    <property type="component" value="Unassembled WGS sequence"/>
</dbReference>
<evidence type="ECO:0000313" key="1">
    <source>
        <dbReference type="EMBL" id="VDN44695.1"/>
    </source>
</evidence>
<gene>
    <name evidence="1" type="ORF">GPUH_LOCUS25808</name>
</gene>
<dbReference type="WBParaSite" id="GPUH_0002583801-mRNA-1">
    <property type="protein sequence ID" value="GPUH_0002583801-mRNA-1"/>
    <property type="gene ID" value="GPUH_0002583801"/>
</dbReference>
<evidence type="ECO:0000313" key="3">
    <source>
        <dbReference type="WBParaSite" id="GPUH_0002583801-mRNA-1"/>
    </source>
</evidence>
<accession>A0A183EXW7</accession>
<organism evidence="3">
    <name type="scientific">Gongylonema pulchrum</name>
    <dbReference type="NCBI Taxonomy" id="637853"/>
    <lineage>
        <taxon>Eukaryota</taxon>
        <taxon>Metazoa</taxon>
        <taxon>Ecdysozoa</taxon>
        <taxon>Nematoda</taxon>
        <taxon>Chromadorea</taxon>
        <taxon>Rhabditida</taxon>
        <taxon>Spirurina</taxon>
        <taxon>Spiruromorpha</taxon>
        <taxon>Spiruroidea</taxon>
        <taxon>Gongylonematidae</taxon>
        <taxon>Gongylonema</taxon>
    </lineage>
</organism>
<evidence type="ECO:0000313" key="2">
    <source>
        <dbReference type="Proteomes" id="UP000271098"/>
    </source>
</evidence>
<protein>
    <submittedName>
        <fullName evidence="3">POP4 domain-containing protein</fullName>
    </submittedName>
</protein>
<reference evidence="3" key="1">
    <citation type="submission" date="2016-06" db="UniProtKB">
        <authorList>
            <consortium name="WormBaseParasite"/>
        </authorList>
    </citation>
    <scope>IDENTIFICATION</scope>
</reference>
<reference evidence="1 2" key="2">
    <citation type="submission" date="2018-11" db="EMBL/GenBank/DDBJ databases">
        <authorList>
            <consortium name="Pathogen Informatics"/>
        </authorList>
    </citation>
    <scope>NUCLEOTIDE SEQUENCE [LARGE SCALE GENOMIC DNA]</scope>
</reference>
<sequence length="93" mass="10341">MSFACKQEELVADLGIKVKRSLMIATGTDHHILEIHGTLQTVKAQMLDPNDVVQEATIELVGKCVILVKPDYVYVPQCYWTLIQRIMGSGLAL</sequence>
<dbReference type="AlphaFoldDB" id="A0A183EXW7"/>
<dbReference type="EMBL" id="UYRT01106972">
    <property type="protein sequence ID" value="VDN44695.1"/>
    <property type="molecule type" value="Genomic_DNA"/>
</dbReference>